<dbReference type="Pfam" id="PF26489">
    <property type="entry name" value="DUF8165"/>
    <property type="match status" value="1"/>
</dbReference>
<dbReference type="EMBL" id="FNPC01000021">
    <property type="protein sequence ID" value="SDY97505.1"/>
    <property type="molecule type" value="Genomic_DNA"/>
</dbReference>
<protein>
    <recommendedName>
        <fullName evidence="1">DUF8165 domain-containing protein</fullName>
    </recommendedName>
</protein>
<feature type="domain" description="DUF8165" evidence="1">
    <location>
        <begin position="1"/>
        <end position="118"/>
    </location>
</feature>
<evidence type="ECO:0000313" key="2">
    <source>
        <dbReference type="EMBL" id="SDY97505.1"/>
    </source>
</evidence>
<evidence type="ECO:0000259" key="1">
    <source>
        <dbReference type="Pfam" id="PF26489"/>
    </source>
</evidence>
<proteinExistence type="predicted"/>
<dbReference type="RefSeq" id="WP_092735442.1">
    <property type="nucleotide sequence ID" value="NZ_FNPC01000021.1"/>
</dbReference>
<name>A0A1H3P9J7_9EURY</name>
<accession>A0A1H3P9J7</accession>
<gene>
    <name evidence="2" type="ORF">SAMN05216564_12113</name>
</gene>
<dbReference type="AlphaFoldDB" id="A0A1H3P9J7"/>
<dbReference type="OrthoDB" id="257388at2157"/>
<evidence type="ECO:0000313" key="3">
    <source>
        <dbReference type="Proteomes" id="UP000199079"/>
    </source>
</evidence>
<keyword evidence="3" id="KW-1185">Reference proteome</keyword>
<reference evidence="3" key="1">
    <citation type="submission" date="2016-10" db="EMBL/GenBank/DDBJ databases">
        <authorList>
            <person name="Varghese N."/>
            <person name="Submissions S."/>
        </authorList>
    </citation>
    <scope>NUCLEOTIDE SEQUENCE [LARGE SCALE GENOMIC DNA]</scope>
    <source>
        <strain evidence="3">DC30,IBRC 10041,KCTC 4046</strain>
    </source>
</reference>
<organism evidence="2 3">
    <name type="scientific">Halopenitus persicus</name>
    <dbReference type="NCBI Taxonomy" id="1048396"/>
    <lineage>
        <taxon>Archaea</taxon>
        <taxon>Methanobacteriati</taxon>
        <taxon>Methanobacteriota</taxon>
        <taxon>Stenosarchaea group</taxon>
        <taxon>Halobacteria</taxon>
        <taxon>Halobacteriales</taxon>
        <taxon>Haloferacaceae</taxon>
        <taxon>Halopenitus</taxon>
    </lineage>
</organism>
<sequence>MSKGHFGSAGASIEYGAAGCLFPVDDLDATVRQYRDAQLALNDVDGEDVIVVAPTSLATSYFLTQHALTAIPVDSLPTAIQTQIAGEIDGALDSFDLIQIGKWNSDSPNHSLTEFADA</sequence>
<dbReference type="InterPro" id="IPR058472">
    <property type="entry name" value="DUF8165"/>
</dbReference>
<dbReference type="Proteomes" id="UP000199079">
    <property type="component" value="Unassembled WGS sequence"/>
</dbReference>